<dbReference type="AlphaFoldDB" id="A0A2N7VVD0"/>
<dbReference type="RefSeq" id="WP_102644842.1">
    <property type="nucleotide sequence ID" value="NZ_PNYA01000006.1"/>
</dbReference>
<keyword evidence="2" id="KW-1185">Reference proteome</keyword>
<dbReference type="EMBL" id="PNYA01000006">
    <property type="protein sequence ID" value="PMS21101.1"/>
    <property type="molecule type" value="Genomic_DNA"/>
</dbReference>
<accession>A0A2N7VVD0</accession>
<name>A0A2N7VVD0_9BURK</name>
<sequence>MSALRLTTRFRQDAYEGEASLLVYDEYEFTESTLSEDVRHIFDQRPATANIYVLAPFADEATLVNAIASGVAVKRARRYFEGIGGRVRLLGIEQGDGEKRRVSAIPFEYAGDEVRPGRREALDSRLCSGWLFDLFHRGSGLVEAPAGVHFGKVSGRHSNKFLRASGPLLSSEACAAVAFFAFAAASGMAPSRIFVDTAPIIAVAFAMARMAIAQGLWDKHPPVKSFSSYGGVEKLPRRRPTDFYLISASTSGGLARRLVNSQVDKSRIVTLFYLGSGAAEYDGSVVCNLTYRNDGLFGYPPVSNYPAQDCPFCKEGYFLAQLEGDQFLLERRAIKRLAVRSAAQPKDAREAVERLARTGCLDVTLFKSAVRPAGVALDAESLLDADAHLRGDFIRMLRRFTPAPLNYVALVGLSEEKFFELVKEAGLETIVANSAITTDGLEGLKSVPNGTALVVFGCLCNHAHAREINARMRTLVPGGSVAYLSAVTIAETAQALAELDMFLSFGERGRDTFTFRSALQFMLPAPVPGDTSWEAEHEKLLLMREKKALAPELQSRLDTLNASAHSSNQLFFSGCRPSLEIARDFVYLDTKDRRHEISQADVFAVVVNILACARAENHGLAGKPSRSGVTAWSSSVYGHVLVCPSNFAIYNDAVLRAAFLRAASPSELLYSMDEECSTEMLNVILAEADAWGKGGGDALPEFLLALAIGRMRLARGHCEELCARLNEGQLPEYLRDLAREIEALQHPY</sequence>
<proteinExistence type="predicted"/>
<reference evidence="1 2" key="1">
    <citation type="submission" date="2018-01" db="EMBL/GenBank/DDBJ databases">
        <title>Whole genome analyses suggest that Burkholderia sensu lato contains two further novel genera in the rhizoxinica-symbiotica group Mycetohabitans gen. nov., and Trinickia gen. nov.: implications for the evolution of diazotrophy and nodulation in the Burkholderiaceae.</title>
        <authorList>
            <person name="Estrada-de los Santos P."/>
            <person name="Palmer M."/>
            <person name="Chavez-Ramirez B."/>
            <person name="Beukes C."/>
            <person name="Steenkamp E.T."/>
            <person name="Hirsch A.M."/>
            <person name="Manyaka P."/>
            <person name="Maluk M."/>
            <person name="Lafos M."/>
            <person name="Crook M."/>
            <person name="Gross E."/>
            <person name="Simon M.F."/>
            <person name="Bueno dos Reis Junior F."/>
            <person name="Poole P.S."/>
            <person name="Venter S.N."/>
            <person name="James E.K."/>
        </authorList>
    </citation>
    <scope>NUCLEOTIDE SEQUENCE [LARGE SCALE GENOMIC DNA]</scope>
    <source>
        <strain evidence="1 2">GIMN1.004</strain>
    </source>
</reference>
<comment type="caution">
    <text evidence="1">The sequence shown here is derived from an EMBL/GenBank/DDBJ whole genome shotgun (WGS) entry which is preliminary data.</text>
</comment>
<protein>
    <submittedName>
        <fullName evidence="1">Uncharacterized protein</fullName>
    </submittedName>
</protein>
<organism evidence="1 2">
    <name type="scientific">Trinickia dabaoshanensis</name>
    <dbReference type="NCBI Taxonomy" id="564714"/>
    <lineage>
        <taxon>Bacteria</taxon>
        <taxon>Pseudomonadati</taxon>
        <taxon>Pseudomonadota</taxon>
        <taxon>Betaproteobacteria</taxon>
        <taxon>Burkholderiales</taxon>
        <taxon>Burkholderiaceae</taxon>
        <taxon>Trinickia</taxon>
    </lineage>
</organism>
<gene>
    <name evidence="1" type="ORF">C0Z18_07835</name>
</gene>
<evidence type="ECO:0000313" key="2">
    <source>
        <dbReference type="Proteomes" id="UP000235616"/>
    </source>
</evidence>
<dbReference type="OrthoDB" id="791936at2"/>
<dbReference type="Proteomes" id="UP000235616">
    <property type="component" value="Unassembled WGS sequence"/>
</dbReference>
<evidence type="ECO:0000313" key="1">
    <source>
        <dbReference type="EMBL" id="PMS21101.1"/>
    </source>
</evidence>